<comment type="caution">
    <text evidence="1">The sequence shown here is derived from an EMBL/GenBank/DDBJ whole genome shotgun (WGS) entry which is preliminary data.</text>
</comment>
<accession>A0AAV4SSL9</accession>
<name>A0AAV4SSL9_CAEEX</name>
<sequence length="124" mass="14390">MLREDEREILHQKSLNDPTFKHGFVWRLISYQTMGFHAENSIGGRHHEAETGEGFILFLFSPAAFPRRVCANVKYPSGMEEELLFRRPKKHSWADASWPRRCNALLKIMGEVGGDLWKGTMTRE</sequence>
<protein>
    <submittedName>
        <fullName evidence="1">Uncharacterized protein</fullName>
    </submittedName>
</protein>
<evidence type="ECO:0000313" key="1">
    <source>
        <dbReference type="EMBL" id="GIY36269.1"/>
    </source>
</evidence>
<reference evidence="1 2" key="1">
    <citation type="submission" date="2021-06" db="EMBL/GenBank/DDBJ databases">
        <title>Caerostris extrusa draft genome.</title>
        <authorList>
            <person name="Kono N."/>
            <person name="Arakawa K."/>
        </authorList>
    </citation>
    <scope>NUCLEOTIDE SEQUENCE [LARGE SCALE GENOMIC DNA]</scope>
</reference>
<gene>
    <name evidence="1" type="ORF">CEXT_357231</name>
</gene>
<dbReference type="Proteomes" id="UP001054945">
    <property type="component" value="Unassembled WGS sequence"/>
</dbReference>
<dbReference type="EMBL" id="BPLR01010024">
    <property type="protein sequence ID" value="GIY36269.1"/>
    <property type="molecule type" value="Genomic_DNA"/>
</dbReference>
<organism evidence="1 2">
    <name type="scientific">Caerostris extrusa</name>
    <name type="common">Bark spider</name>
    <name type="synonym">Caerostris bankana</name>
    <dbReference type="NCBI Taxonomy" id="172846"/>
    <lineage>
        <taxon>Eukaryota</taxon>
        <taxon>Metazoa</taxon>
        <taxon>Ecdysozoa</taxon>
        <taxon>Arthropoda</taxon>
        <taxon>Chelicerata</taxon>
        <taxon>Arachnida</taxon>
        <taxon>Araneae</taxon>
        <taxon>Araneomorphae</taxon>
        <taxon>Entelegynae</taxon>
        <taxon>Araneoidea</taxon>
        <taxon>Araneidae</taxon>
        <taxon>Caerostris</taxon>
    </lineage>
</organism>
<evidence type="ECO:0000313" key="2">
    <source>
        <dbReference type="Proteomes" id="UP001054945"/>
    </source>
</evidence>
<dbReference type="AlphaFoldDB" id="A0AAV4SSL9"/>
<keyword evidence="2" id="KW-1185">Reference proteome</keyword>
<proteinExistence type="predicted"/>